<reference evidence="2 3" key="1">
    <citation type="submission" date="2022-04" db="EMBL/GenBank/DDBJ databases">
        <title>Chromosome-level reference genomes for two strains of Caenorhabditis briggsae: an improved platform for comparative genomics.</title>
        <authorList>
            <person name="Stevens L."/>
            <person name="Andersen E."/>
        </authorList>
    </citation>
    <scope>NUCLEOTIDE SEQUENCE [LARGE SCALE GENOMIC DNA]</scope>
    <source>
        <strain evidence="2">VX34</strain>
        <tissue evidence="2">Whole-organism</tissue>
    </source>
</reference>
<keyword evidence="1" id="KW-0175">Coiled coil</keyword>
<feature type="coiled-coil region" evidence="1">
    <location>
        <begin position="25"/>
        <end position="59"/>
    </location>
</feature>
<dbReference type="Proteomes" id="UP000829354">
    <property type="component" value="Chromosome II"/>
</dbReference>
<organism evidence="2 3">
    <name type="scientific">Caenorhabditis briggsae</name>
    <dbReference type="NCBI Taxonomy" id="6238"/>
    <lineage>
        <taxon>Eukaryota</taxon>
        <taxon>Metazoa</taxon>
        <taxon>Ecdysozoa</taxon>
        <taxon>Nematoda</taxon>
        <taxon>Chromadorea</taxon>
        <taxon>Rhabditida</taxon>
        <taxon>Rhabditina</taxon>
        <taxon>Rhabditomorpha</taxon>
        <taxon>Rhabditoidea</taxon>
        <taxon>Rhabditidae</taxon>
        <taxon>Peloderinae</taxon>
        <taxon>Caenorhabditis</taxon>
    </lineage>
</organism>
<accession>A0AAE9EF50</accession>
<evidence type="ECO:0000313" key="3">
    <source>
        <dbReference type="Proteomes" id="UP000829354"/>
    </source>
</evidence>
<dbReference type="AlphaFoldDB" id="A0AAE9EF50"/>
<name>A0AAE9EF50_CAEBR</name>
<proteinExistence type="predicted"/>
<gene>
    <name evidence="2" type="ORF">L5515_015569</name>
</gene>
<evidence type="ECO:0000313" key="2">
    <source>
        <dbReference type="EMBL" id="UMM20231.1"/>
    </source>
</evidence>
<evidence type="ECO:0000256" key="1">
    <source>
        <dbReference type="SAM" id="Coils"/>
    </source>
</evidence>
<dbReference type="EMBL" id="CP092621">
    <property type="protein sequence ID" value="UMM20231.1"/>
    <property type="molecule type" value="Genomic_DNA"/>
</dbReference>
<sequence>MRERCFGEASLKSSYADRRVDLDVYHKWFRKAEKAEKAMENASTELKKIQEELKTANGIWNQEKEKVNETQMEIDRLTTIEDVVRDVMKKLRDAEVEVVYGPRGMKKHILKLTALVKNLLMMEPDGKYSKEEEAIIKESIKDTQFTIATLLVPIQESQKRAWIEEWNSDSPEAKKPKIEEKSD</sequence>
<protein>
    <submittedName>
        <fullName evidence="2">Uncharacterized protein</fullName>
    </submittedName>
</protein>
<keyword evidence="3" id="KW-1185">Reference proteome</keyword>